<dbReference type="SMR" id="Q92JT5"/>
<dbReference type="KEGG" id="sme:SMc03294"/>
<keyword evidence="3" id="KW-1185">Reference proteome</keyword>
<feature type="domain" description="DUF2293" evidence="1">
    <location>
        <begin position="32"/>
        <end position="106"/>
    </location>
</feature>
<evidence type="ECO:0000313" key="2">
    <source>
        <dbReference type="EMBL" id="CAC47718.1"/>
    </source>
</evidence>
<dbReference type="eggNOG" id="COG5586">
    <property type="taxonomic scope" value="Bacteria"/>
</dbReference>
<dbReference type="OrthoDB" id="1159372at2"/>
<dbReference type="AlphaFoldDB" id="Q92JT5"/>
<reference evidence="3" key="2">
    <citation type="journal article" date="2001" name="Science">
        <title>The composite genome of the legume symbiont Sinorhizobium meliloti.</title>
        <authorList>
            <person name="Galibert F."/>
            <person name="Finan T.M."/>
            <person name="Long S.R."/>
            <person name="Puehler A."/>
            <person name="Abola P."/>
            <person name="Ampe F."/>
            <person name="Barloy-Hubler F."/>
            <person name="Barnett M.J."/>
            <person name="Becker A."/>
            <person name="Boistard P."/>
            <person name="Bothe G."/>
            <person name="Boutry M."/>
            <person name="Bowser L."/>
            <person name="Buhrmester J."/>
            <person name="Cadieu E."/>
            <person name="Capela D."/>
            <person name="Chain P."/>
            <person name="Cowie A."/>
            <person name="Davis R.W."/>
            <person name="Dreano S."/>
            <person name="Federspiel N.A."/>
            <person name="Fisher R.F."/>
            <person name="Gloux S."/>
            <person name="Godrie T."/>
            <person name="Goffeau A."/>
            <person name="Golding B."/>
            <person name="Gouzy J."/>
            <person name="Gurjal M."/>
            <person name="Hernandez-Lucas I."/>
            <person name="Hong A."/>
            <person name="Huizar L."/>
            <person name="Hyman R.W."/>
            <person name="Jones T."/>
            <person name="Kahn D."/>
            <person name="Kahn M.L."/>
            <person name="Kalman S."/>
            <person name="Keating D.H."/>
            <person name="Kiss E."/>
            <person name="Komp C."/>
            <person name="Lelaure V."/>
            <person name="Masuy D."/>
            <person name="Palm C."/>
            <person name="Peck M.C."/>
            <person name="Pohl T.M."/>
            <person name="Portetelle D."/>
            <person name="Purnelle B."/>
            <person name="Ramsperger U."/>
            <person name="Surzycki R."/>
            <person name="Thebault P."/>
            <person name="Vandenbol M."/>
            <person name="Vorhoelter F.J."/>
            <person name="Weidner S."/>
            <person name="Wells D.H."/>
            <person name="Wong K."/>
            <person name="Yeh K.-C."/>
            <person name="Batut J."/>
        </authorList>
    </citation>
    <scope>NUCLEOTIDE SEQUENCE [LARGE SCALE GENOMIC DNA]</scope>
    <source>
        <strain evidence="3">1021</strain>
    </source>
</reference>
<dbReference type="Proteomes" id="UP000001976">
    <property type="component" value="Chromosome"/>
</dbReference>
<evidence type="ECO:0000259" key="1">
    <source>
        <dbReference type="Pfam" id="PF10056"/>
    </source>
</evidence>
<dbReference type="EMBL" id="AL591688">
    <property type="protein sequence ID" value="CAC47718.1"/>
    <property type="molecule type" value="Genomic_DNA"/>
</dbReference>
<proteinExistence type="predicted"/>
<accession>Q92JT5</accession>
<reference evidence="2 3" key="1">
    <citation type="journal article" date="2001" name="Proc. Natl. Acad. Sci. U.S.A.">
        <title>Analysis of the chromosome sequence of the legume symbiont Sinorhizobium meliloti strain 1021.</title>
        <authorList>
            <person name="Capela D."/>
            <person name="Barloy-Hubler F."/>
            <person name="Gouzy J."/>
            <person name="Bothe G."/>
            <person name="Ampe F."/>
            <person name="Batut J."/>
            <person name="Boistard P."/>
            <person name="Becker A."/>
            <person name="Boutry M."/>
            <person name="Cadieu E."/>
            <person name="Dreano S."/>
            <person name="Gloux S."/>
            <person name="Godrie T."/>
            <person name="Goffeau A."/>
            <person name="Kahn D."/>
            <person name="Kiss E."/>
            <person name="Lelaure V."/>
            <person name="Masuy D."/>
            <person name="Pohl T."/>
            <person name="Portetelle D."/>
            <person name="Puehler A."/>
            <person name="Purnelle B."/>
            <person name="Ramsperger U."/>
            <person name="Renard C."/>
            <person name="Thebault P."/>
            <person name="Vandenbol M."/>
            <person name="Weidner S."/>
            <person name="Galibert F."/>
        </authorList>
    </citation>
    <scope>NUCLEOTIDE SEQUENCE [LARGE SCALE GENOMIC DNA]</scope>
    <source>
        <strain evidence="2 3">1021</strain>
    </source>
</reference>
<dbReference type="Pfam" id="PF10056">
    <property type="entry name" value="DUF2293"/>
    <property type="match status" value="1"/>
</dbReference>
<dbReference type="HOGENOM" id="CLU_170365_0_0_5"/>
<dbReference type="InterPro" id="IPR018744">
    <property type="entry name" value="DUF2293"/>
</dbReference>
<name>Q92JT5_RHIME</name>
<dbReference type="EnsemblBacteria" id="CAC47718">
    <property type="protein sequence ID" value="CAC47718"/>
    <property type="gene ID" value="SMc03294"/>
</dbReference>
<sequence>MNTGRIGRPDGAPIIATTKFAVDDVRCHIRHHHPGCPEFAVDFFSAAVTDRAWQRCTLGTAVGIVMQVFLRHHMTEYDQLLLIGIEREEARRRVQPRINAMLATWRKPPVARDV</sequence>
<gene>
    <name evidence="2" type="ORF">SMc03294</name>
</gene>
<evidence type="ECO:0000313" key="3">
    <source>
        <dbReference type="Proteomes" id="UP000001976"/>
    </source>
</evidence>
<organism evidence="2 3">
    <name type="scientific">Rhizobium meliloti (strain 1021)</name>
    <name type="common">Ensifer meliloti</name>
    <name type="synonym">Sinorhizobium meliloti</name>
    <dbReference type="NCBI Taxonomy" id="266834"/>
    <lineage>
        <taxon>Bacteria</taxon>
        <taxon>Pseudomonadati</taxon>
        <taxon>Pseudomonadota</taxon>
        <taxon>Alphaproteobacteria</taxon>
        <taxon>Hyphomicrobiales</taxon>
        <taxon>Rhizobiaceae</taxon>
        <taxon>Sinorhizobium/Ensifer group</taxon>
        <taxon>Sinorhizobium</taxon>
    </lineage>
</organism>
<protein>
    <recommendedName>
        <fullName evidence="1">DUF2293 domain-containing protein</fullName>
    </recommendedName>
</protein>